<dbReference type="InterPro" id="IPR010935">
    <property type="entry name" value="SMC_hinge"/>
</dbReference>
<evidence type="ECO:0000313" key="13">
    <source>
        <dbReference type="EMBL" id="MBX22459.1"/>
    </source>
</evidence>
<evidence type="ECO:0000256" key="11">
    <source>
        <dbReference type="SAM" id="MobiDB-lite"/>
    </source>
</evidence>
<keyword evidence="6" id="KW-0498">Mitosis</keyword>
<dbReference type="PANTHER" id="PTHR18937:SF12">
    <property type="entry name" value="STRUCTURAL MAINTENANCE OF CHROMOSOMES PROTEIN"/>
    <property type="match status" value="1"/>
</dbReference>
<protein>
    <submittedName>
        <fullName evidence="13">Uncharacterized protein MANES_12G032800</fullName>
    </submittedName>
</protein>
<evidence type="ECO:0000256" key="4">
    <source>
        <dbReference type="ARBA" id="ARBA00022454"/>
    </source>
</evidence>
<dbReference type="GO" id="GO:0016887">
    <property type="term" value="F:ATP hydrolysis activity"/>
    <property type="evidence" value="ECO:0007669"/>
    <property type="project" value="InterPro"/>
</dbReference>
<dbReference type="Pfam" id="PF06470">
    <property type="entry name" value="SMC_hinge"/>
    <property type="match status" value="1"/>
</dbReference>
<dbReference type="CDD" id="cd03275">
    <property type="entry name" value="ABC_SMC1_euk"/>
    <property type="match status" value="1"/>
</dbReference>
<keyword evidence="9" id="KW-0131">Cell cycle</keyword>
<feature type="coiled-coil region" evidence="10">
    <location>
        <begin position="163"/>
        <end position="362"/>
    </location>
</feature>
<organism evidence="13">
    <name type="scientific">Rhizophora mucronata</name>
    <name type="common">Asiatic mangrove</name>
    <dbReference type="NCBI Taxonomy" id="61149"/>
    <lineage>
        <taxon>Eukaryota</taxon>
        <taxon>Viridiplantae</taxon>
        <taxon>Streptophyta</taxon>
        <taxon>Embryophyta</taxon>
        <taxon>Tracheophyta</taxon>
        <taxon>Spermatophyta</taxon>
        <taxon>Magnoliopsida</taxon>
        <taxon>eudicotyledons</taxon>
        <taxon>Gunneridae</taxon>
        <taxon>Pentapetalae</taxon>
        <taxon>rosids</taxon>
        <taxon>fabids</taxon>
        <taxon>Malpighiales</taxon>
        <taxon>Rhizophoraceae</taxon>
        <taxon>Rhizophora</taxon>
    </lineage>
</organism>
<evidence type="ECO:0000256" key="7">
    <source>
        <dbReference type="ARBA" id="ARBA00023054"/>
    </source>
</evidence>
<dbReference type="InterPro" id="IPR003395">
    <property type="entry name" value="RecF/RecN/SMC_N"/>
</dbReference>
<evidence type="ECO:0000259" key="12">
    <source>
        <dbReference type="SMART" id="SM00968"/>
    </source>
</evidence>
<evidence type="ECO:0000256" key="8">
    <source>
        <dbReference type="ARBA" id="ARBA00023242"/>
    </source>
</evidence>
<name>A0A2P2LWW6_RHIMU</name>
<dbReference type="InterPro" id="IPR027417">
    <property type="entry name" value="P-loop_NTPase"/>
</dbReference>
<dbReference type="Gene3D" id="1.10.287.1490">
    <property type="match status" value="1"/>
</dbReference>
<dbReference type="GO" id="GO:0005524">
    <property type="term" value="F:ATP binding"/>
    <property type="evidence" value="ECO:0007669"/>
    <property type="project" value="InterPro"/>
</dbReference>
<feature type="compositionally biased region" description="Basic and acidic residues" evidence="11">
    <location>
        <begin position="443"/>
        <end position="477"/>
    </location>
</feature>
<dbReference type="GO" id="GO:0007062">
    <property type="term" value="P:sister chromatid cohesion"/>
    <property type="evidence" value="ECO:0007669"/>
    <property type="project" value="InterPro"/>
</dbReference>
<dbReference type="InterPro" id="IPR036277">
    <property type="entry name" value="SMC_hinge_sf"/>
</dbReference>
<feature type="domain" description="SMC hinge" evidence="12">
    <location>
        <begin position="517"/>
        <end position="633"/>
    </location>
</feature>
<keyword evidence="4" id="KW-0158">Chromosome</keyword>
<comment type="subcellular location">
    <subcellularLocation>
        <location evidence="2">Chromosome</location>
    </subcellularLocation>
    <subcellularLocation>
        <location evidence="1">Nucleus</location>
    </subcellularLocation>
</comment>
<proteinExistence type="inferred from homology"/>
<evidence type="ECO:0000256" key="10">
    <source>
        <dbReference type="SAM" id="Coils"/>
    </source>
</evidence>
<dbReference type="GO" id="GO:0051321">
    <property type="term" value="P:meiotic cell cycle"/>
    <property type="evidence" value="ECO:0007669"/>
    <property type="project" value="UniProtKB-KW"/>
</dbReference>
<accession>A0A2P2LWW6</accession>
<keyword evidence="8" id="KW-0539">Nucleus</keyword>
<dbReference type="GO" id="GO:0008278">
    <property type="term" value="C:cohesin complex"/>
    <property type="evidence" value="ECO:0007669"/>
    <property type="project" value="InterPro"/>
</dbReference>
<evidence type="ECO:0000256" key="3">
    <source>
        <dbReference type="ARBA" id="ARBA00005597"/>
    </source>
</evidence>
<evidence type="ECO:0000256" key="6">
    <source>
        <dbReference type="ARBA" id="ARBA00022776"/>
    </source>
</evidence>
<dbReference type="GO" id="GO:0005634">
    <property type="term" value="C:nucleus"/>
    <property type="evidence" value="ECO:0007669"/>
    <property type="project" value="UniProtKB-SubCell"/>
</dbReference>
<dbReference type="SUPFAM" id="SSF52540">
    <property type="entry name" value="P-loop containing nucleoside triphosphate hydrolases"/>
    <property type="match status" value="1"/>
</dbReference>
<comment type="similarity">
    <text evidence="3">Belongs to the SMC family. SMC1 subfamily.</text>
</comment>
<keyword evidence="5" id="KW-0132">Cell division</keyword>
<evidence type="ECO:0000256" key="1">
    <source>
        <dbReference type="ARBA" id="ARBA00004123"/>
    </source>
</evidence>
<dbReference type="Gene3D" id="3.30.70.1620">
    <property type="match status" value="1"/>
</dbReference>
<keyword evidence="7 10" id="KW-0175">Coiled coil</keyword>
<dbReference type="Gene3D" id="3.40.50.300">
    <property type="entry name" value="P-loop containing nucleotide triphosphate hydrolases"/>
    <property type="match status" value="1"/>
</dbReference>
<evidence type="ECO:0000256" key="2">
    <source>
        <dbReference type="ARBA" id="ARBA00004286"/>
    </source>
</evidence>
<evidence type="ECO:0000256" key="5">
    <source>
        <dbReference type="ARBA" id="ARBA00022618"/>
    </source>
</evidence>
<evidence type="ECO:0000256" key="9">
    <source>
        <dbReference type="ARBA" id="ARBA00023306"/>
    </source>
</evidence>
<dbReference type="EMBL" id="GGEC01041975">
    <property type="protein sequence ID" value="MBX22459.1"/>
    <property type="molecule type" value="Transcribed_RNA"/>
</dbReference>
<dbReference type="GO" id="GO:0003677">
    <property type="term" value="F:DNA binding"/>
    <property type="evidence" value="ECO:0007669"/>
    <property type="project" value="TreeGrafter"/>
</dbReference>
<dbReference type="InterPro" id="IPR028468">
    <property type="entry name" value="Smc1_ABC"/>
</dbReference>
<sequence length="759" mass="87906">MPSLPSPGKIVKLEMENFKSYKGMQTIGPFKDFTAIIGPNGAGKSNLMDAISFVLGVRTGHLRGGQLKDLIYAYDDREKEQKGRRAFVRLVYQLGNGSEIHFTRTITSAGGSEYRIDGKIVNWDEYNARLRSLGILVKARNFLVFQGDVESIASKNPKELTALLEQISGSEELKREYEDLEEKKASAEEKSALVYQKKRTVVMERKQKKEQKEEAEKHLRLQQQLKSLKKEHYLWQLYILDKDIQKVNDELEAERRNREGLIQELEKYDHEARKKRKEQAKYDKELTQYDKKIKERSSKLDKNQPELLKLNEEISRVNSKIKSSSKELERKKEERRKHADEIKELQKGIRDLTAKLEDLNERSRDSYGKLPLAASQMDEYFRIKEDAMTKTTRLRDEKEVLDRQQHADMEALKNLEENLQQLRNRESELDSQGKQMQARLKKIRDSSARHKDELADLTEKKHAMQERHRDSRNKHENLKSKIGEIENQLRELKADRHETERDARLSQAVESLKRLFQGVHGRMTDLCRPTRNKYNLAVTVAMGKFMDAVVVDDENTGKECIKYLKEQRLPPQTFIPLQSVRIKPIIERLRTLGGTAKLVYDVIQFDPVLEKAILFAVGNTLVCDDLEEAKVLSWNGERLKVVTVDGILLTKSGTMTGGTTGGMEARSRQWDDKKIEGLKKKKEQFELELEELGSIREMHLKESEASGKISGLEKKIQYAQIEMVNMSDYISRTDLSSSSAGYTVFEHLYIIFFCSLYCF</sequence>
<dbReference type="Gene3D" id="1.20.1060.20">
    <property type="match status" value="1"/>
</dbReference>
<feature type="region of interest" description="Disordered" evidence="11">
    <location>
        <begin position="441"/>
        <end position="477"/>
    </location>
</feature>
<dbReference type="SUPFAM" id="SSF75553">
    <property type="entry name" value="Smc hinge domain"/>
    <property type="match status" value="1"/>
</dbReference>
<reference evidence="13" key="1">
    <citation type="submission" date="2018-02" db="EMBL/GenBank/DDBJ databases">
        <title>Rhizophora mucronata_Transcriptome.</title>
        <authorList>
            <person name="Meera S.P."/>
            <person name="Sreeshan A."/>
            <person name="Augustine A."/>
        </authorList>
    </citation>
    <scope>NUCLEOTIDE SEQUENCE</scope>
    <source>
        <tissue evidence="13">Leaf</tissue>
    </source>
</reference>
<dbReference type="AlphaFoldDB" id="A0A2P2LWW6"/>
<dbReference type="SMART" id="SM00968">
    <property type="entry name" value="SMC_hinge"/>
    <property type="match status" value="1"/>
</dbReference>
<dbReference type="GO" id="GO:0051301">
    <property type="term" value="P:cell division"/>
    <property type="evidence" value="ECO:0007669"/>
    <property type="project" value="UniProtKB-KW"/>
</dbReference>
<dbReference type="PANTHER" id="PTHR18937">
    <property type="entry name" value="STRUCTURAL MAINTENANCE OF CHROMOSOMES SMC FAMILY MEMBER"/>
    <property type="match status" value="1"/>
</dbReference>
<dbReference type="FunFam" id="3.40.50.300:FF:000564">
    <property type="entry name" value="Structural maintenance of chromosomes 1A"/>
    <property type="match status" value="1"/>
</dbReference>
<dbReference type="Pfam" id="PF02463">
    <property type="entry name" value="SMC_N"/>
    <property type="match status" value="1"/>
</dbReference>